<dbReference type="Proteomes" id="UP000034112">
    <property type="component" value="Unassembled WGS sequence"/>
</dbReference>
<evidence type="ECO:0000313" key="3">
    <source>
        <dbReference type="EMBL" id="KKP06115.1"/>
    </source>
</evidence>
<evidence type="ECO:0008006" key="7">
    <source>
        <dbReference type="Google" id="ProtNLM"/>
    </source>
</evidence>
<dbReference type="PROSITE" id="PS50935">
    <property type="entry name" value="SSB"/>
    <property type="match status" value="1"/>
</dbReference>
<dbReference type="InterPro" id="IPR000424">
    <property type="entry name" value="Primosome_PriB/ssb"/>
</dbReference>
<dbReference type="Gene3D" id="2.40.50.140">
    <property type="entry name" value="Nucleic acid-binding proteins"/>
    <property type="match status" value="1"/>
</dbReference>
<dbReference type="OrthoDB" id="1078367at2759"/>
<protein>
    <recommendedName>
        <fullName evidence="7">SsDNA binding protein</fullName>
    </recommendedName>
</protein>
<evidence type="ECO:0000313" key="4">
    <source>
        <dbReference type="EMBL" id="PNP57861.1"/>
    </source>
</evidence>
<evidence type="ECO:0000313" key="6">
    <source>
        <dbReference type="Proteomes" id="UP000236290"/>
    </source>
</evidence>
<reference evidence="4 6" key="3">
    <citation type="submission" date="2017-02" db="EMBL/GenBank/DDBJ databases">
        <title>Genomes of Trichoderma spp. with biocontrol activity.</title>
        <authorList>
            <person name="Gardiner D."/>
            <person name="Kazan K."/>
            <person name="Vos C."/>
            <person name="Harvey P."/>
        </authorList>
    </citation>
    <scope>NUCLEOTIDE SEQUENCE [LARGE SCALE GENOMIC DNA]</scope>
    <source>
        <strain evidence="4 6">Tr1</strain>
    </source>
</reference>
<dbReference type="InterPro" id="IPR011344">
    <property type="entry name" value="ssDNA-bd"/>
</dbReference>
<dbReference type="EMBL" id="JOKZ01000033">
    <property type="protein sequence ID" value="KKP06115.1"/>
    <property type="molecule type" value="Genomic_DNA"/>
</dbReference>
<dbReference type="PANTHER" id="PTHR10302:SF0">
    <property type="entry name" value="SINGLE-STRANDED DNA-BINDING PROTEIN, MITOCHONDRIAL"/>
    <property type="match status" value="1"/>
</dbReference>
<dbReference type="OMA" id="TQYVRKG"/>
<dbReference type="GO" id="GO:0003697">
    <property type="term" value="F:single-stranded DNA binding"/>
    <property type="evidence" value="ECO:0007669"/>
    <property type="project" value="InterPro"/>
</dbReference>
<dbReference type="PANTHER" id="PTHR10302">
    <property type="entry name" value="SINGLE-STRANDED DNA-BINDING PROTEIN"/>
    <property type="match status" value="1"/>
</dbReference>
<evidence type="ECO:0000256" key="2">
    <source>
        <dbReference type="PROSITE-ProRule" id="PRU00252"/>
    </source>
</evidence>
<reference evidence="3" key="1">
    <citation type="submission" date="2014-06" db="EMBL/GenBank/DDBJ databases">
        <title>The genome sequence of Trichoderma harzianum T6776.</title>
        <authorList>
            <person name="Baroncelli R."/>
            <person name="Vannacci G."/>
        </authorList>
    </citation>
    <scope>NUCLEOTIDE SEQUENCE [LARGE SCALE GENOMIC DNA]</scope>
    <source>
        <strain evidence="3">T6776</strain>
    </source>
</reference>
<accession>A0A0F9XNN0</accession>
<proteinExistence type="predicted"/>
<evidence type="ECO:0000313" key="5">
    <source>
        <dbReference type="Proteomes" id="UP000034112"/>
    </source>
</evidence>
<dbReference type="InterPro" id="IPR012340">
    <property type="entry name" value="NA-bd_OB-fold"/>
</dbReference>
<comment type="caution">
    <text evidence="3">The sequence shown here is derived from an EMBL/GenBank/DDBJ whole genome shotgun (WGS) entry which is preliminary data.</text>
</comment>
<evidence type="ECO:0000256" key="1">
    <source>
        <dbReference type="ARBA" id="ARBA00023125"/>
    </source>
</evidence>
<dbReference type="CDD" id="cd04496">
    <property type="entry name" value="SSB_OBF"/>
    <property type="match status" value="1"/>
</dbReference>
<sequence>MSSFLLRRATVATAGAARAFSTTSPRSVARITIIGHLADSPEGMTAGSGESLKEYVRYTVASNSGPKDARQTSWFRVTGFVDGPRRDFIMGLPKGSMVYVEGDASINTYTDSNGQNRQGLSIIQRNIEVLKRPSLPEQGE</sequence>
<dbReference type="GO" id="GO:0042645">
    <property type="term" value="C:mitochondrial nucleoid"/>
    <property type="evidence" value="ECO:0007669"/>
    <property type="project" value="TreeGrafter"/>
</dbReference>
<reference evidence="5" key="2">
    <citation type="journal article" date="2015" name="Genome Announc.">
        <title>Draft whole-genome sequence of the biocontrol agent Trichoderma harzianum T6776.</title>
        <authorList>
            <person name="Baroncelli R."/>
            <person name="Piaggeschi G."/>
            <person name="Fiorini L."/>
            <person name="Bertolini E."/>
            <person name="Zapparata A."/>
            <person name="Pe M.E."/>
            <person name="Sarrocco S."/>
            <person name="Vannacci G."/>
        </authorList>
    </citation>
    <scope>NUCLEOTIDE SEQUENCE [LARGE SCALE GENOMIC DNA]</scope>
    <source>
        <strain evidence="5">T6776</strain>
    </source>
</reference>
<dbReference type="Proteomes" id="UP000236290">
    <property type="component" value="Unassembled WGS sequence"/>
</dbReference>
<keyword evidence="1 2" id="KW-0238">DNA-binding</keyword>
<dbReference type="GO" id="GO:0006264">
    <property type="term" value="P:mitochondrial DNA replication"/>
    <property type="evidence" value="ECO:0007669"/>
    <property type="project" value="TreeGrafter"/>
</dbReference>
<dbReference type="EMBL" id="MTYI01000023">
    <property type="protein sequence ID" value="PNP57861.1"/>
    <property type="molecule type" value="Genomic_DNA"/>
</dbReference>
<name>A0A0F9XNN0_TRIHA</name>
<dbReference type="AlphaFoldDB" id="A0A0F9XNN0"/>
<gene>
    <name evidence="3" type="ORF">THAR02_01811</name>
    <name evidence="4" type="ORF">THARTR1_02019</name>
</gene>
<dbReference type="SUPFAM" id="SSF50249">
    <property type="entry name" value="Nucleic acid-binding proteins"/>
    <property type="match status" value="1"/>
</dbReference>
<organism evidence="3 5">
    <name type="scientific">Trichoderma harzianum</name>
    <name type="common">Hypocrea lixii</name>
    <dbReference type="NCBI Taxonomy" id="5544"/>
    <lineage>
        <taxon>Eukaryota</taxon>
        <taxon>Fungi</taxon>
        <taxon>Dikarya</taxon>
        <taxon>Ascomycota</taxon>
        <taxon>Pezizomycotina</taxon>
        <taxon>Sordariomycetes</taxon>
        <taxon>Hypocreomycetidae</taxon>
        <taxon>Hypocreales</taxon>
        <taxon>Hypocreaceae</taxon>
        <taxon>Trichoderma</taxon>
    </lineage>
</organism>
<dbReference type="Pfam" id="PF00436">
    <property type="entry name" value="SSB"/>
    <property type="match status" value="1"/>
</dbReference>